<dbReference type="PANTHER" id="PTHR10108">
    <property type="entry name" value="SAM-DEPENDENT METHYLTRANSFERASE"/>
    <property type="match status" value="1"/>
</dbReference>
<dbReference type="EMBL" id="LFYR01000620">
    <property type="protein sequence ID" value="KMZ72731.1"/>
    <property type="molecule type" value="Genomic_DNA"/>
</dbReference>
<comment type="subcellular location">
    <subcellularLocation>
        <location evidence="5">Endomembrane system</location>
        <topology evidence="5">Single-pass membrane protein</topology>
    </subcellularLocation>
    <subcellularLocation>
        <location evidence="1 6">Membrane</location>
        <topology evidence="1 6">Single-pass type II membrane protein</topology>
    </subcellularLocation>
</comment>
<dbReference type="GO" id="GO:0005737">
    <property type="term" value="C:cytoplasm"/>
    <property type="evidence" value="ECO:0000318"/>
    <property type="project" value="GO_Central"/>
</dbReference>
<dbReference type="Gene3D" id="3.40.50.150">
    <property type="entry name" value="Vaccinia Virus protein VP39"/>
    <property type="match status" value="1"/>
</dbReference>
<dbReference type="STRING" id="29655.A0A0K9PUR3"/>
<evidence type="ECO:0000256" key="4">
    <source>
        <dbReference type="ARBA" id="ARBA00022968"/>
    </source>
</evidence>
<dbReference type="InterPro" id="IPR029063">
    <property type="entry name" value="SAM-dependent_MTases_sf"/>
</dbReference>
<dbReference type="InterPro" id="IPR004159">
    <property type="entry name" value="Put_SAM_MeTrfase"/>
</dbReference>
<feature type="transmembrane region" description="Helical" evidence="6">
    <location>
        <begin position="16"/>
        <end position="35"/>
    </location>
</feature>
<dbReference type="Pfam" id="PF03141">
    <property type="entry name" value="Methyltransf_29"/>
    <property type="match status" value="1"/>
</dbReference>
<keyword evidence="6 7" id="KW-0808">Transferase</keyword>
<dbReference type="GO" id="GO:0012505">
    <property type="term" value="C:endomembrane system"/>
    <property type="evidence" value="ECO:0007669"/>
    <property type="project" value="UniProtKB-SubCell"/>
</dbReference>
<comment type="similarity">
    <text evidence="2 6">Belongs to the methyltransferase superfamily.</text>
</comment>
<evidence type="ECO:0000256" key="5">
    <source>
        <dbReference type="ARBA" id="ARBA00037847"/>
    </source>
</evidence>
<keyword evidence="6" id="KW-0812">Transmembrane</keyword>
<dbReference type="AlphaFoldDB" id="A0A0K9PUR3"/>
<accession>A0A0K9PUR3</accession>
<proteinExistence type="inferred from homology"/>
<evidence type="ECO:0000256" key="3">
    <source>
        <dbReference type="ARBA" id="ARBA00022603"/>
    </source>
</evidence>
<keyword evidence="6" id="KW-0325">Glycoprotein</keyword>
<dbReference type="OrthoDB" id="2013972at2759"/>
<gene>
    <name evidence="7" type="ORF">ZOSMA_15G00690</name>
</gene>
<keyword evidence="3 6" id="KW-0489">Methyltransferase</keyword>
<dbReference type="GO" id="GO:0032259">
    <property type="term" value="P:methylation"/>
    <property type="evidence" value="ECO:0007669"/>
    <property type="project" value="UniProtKB-KW"/>
</dbReference>
<comment type="caution">
    <text evidence="7">The sequence shown here is derived from an EMBL/GenBank/DDBJ whole genome shotgun (WGS) entry which is preliminary data.</text>
</comment>
<reference evidence="8" key="1">
    <citation type="journal article" date="2016" name="Nature">
        <title>The genome of the seagrass Zostera marina reveals angiosperm adaptation to the sea.</title>
        <authorList>
            <person name="Olsen J.L."/>
            <person name="Rouze P."/>
            <person name="Verhelst B."/>
            <person name="Lin Y.-C."/>
            <person name="Bayer T."/>
            <person name="Collen J."/>
            <person name="Dattolo E."/>
            <person name="De Paoli E."/>
            <person name="Dittami S."/>
            <person name="Maumus F."/>
            <person name="Michel G."/>
            <person name="Kersting A."/>
            <person name="Lauritano C."/>
            <person name="Lohaus R."/>
            <person name="Toepel M."/>
            <person name="Tonon T."/>
            <person name="Vanneste K."/>
            <person name="Amirebrahimi M."/>
            <person name="Brakel J."/>
            <person name="Bostroem C."/>
            <person name="Chovatia M."/>
            <person name="Grimwood J."/>
            <person name="Jenkins J.W."/>
            <person name="Jueterbock A."/>
            <person name="Mraz A."/>
            <person name="Stam W.T."/>
            <person name="Tice H."/>
            <person name="Bornberg-Bauer E."/>
            <person name="Green P.J."/>
            <person name="Pearson G.A."/>
            <person name="Procaccini G."/>
            <person name="Duarte C.M."/>
            <person name="Schmutz J."/>
            <person name="Reusch T.B.H."/>
            <person name="Van de Peer Y."/>
        </authorList>
    </citation>
    <scope>NUCLEOTIDE SEQUENCE [LARGE SCALE GENOMIC DNA]</scope>
    <source>
        <strain evidence="8">cv. Finnish</strain>
    </source>
</reference>
<dbReference type="SUPFAM" id="SSF53335">
    <property type="entry name" value="S-adenosyl-L-methionine-dependent methyltransferases"/>
    <property type="match status" value="2"/>
</dbReference>
<evidence type="ECO:0000256" key="2">
    <source>
        <dbReference type="ARBA" id="ARBA00008361"/>
    </source>
</evidence>
<keyword evidence="4 6" id="KW-0735">Signal-anchor</keyword>
<evidence type="ECO:0000256" key="6">
    <source>
        <dbReference type="RuleBase" id="RU366043"/>
    </source>
</evidence>
<dbReference type="Proteomes" id="UP000036987">
    <property type="component" value="Unassembled WGS sequence"/>
</dbReference>
<dbReference type="PANTHER" id="PTHR10108:SF1119">
    <property type="entry name" value="METHYLTRANSFERASE PMT2-RELATED"/>
    <property type="match status" value="1"/>
</dbReference>
<protein>
    <recommendedName>
        <fullName evidence="6">Methyltransferase</fullName>
        <ecNumber evidence="6">2.1.1.-</ecNumber>
    </recommendedName>
</protein>
<dbReference type="GO" id="GO:0016020">
    <property type="term" value="C:membrane"/>
    <property type="evidence" value="ECO:0007669"/>
    <property type="project" value="UniProtKB-SubCell"/>
</dbReference>
<dbReference type="GO" id="GO:0008168">
    <property type="term" value="F:methyltransferase activity"/>
    <property type="evidence" value="ECO:0007669"/>
    <property type="project" value="UniProtKB-UniRule"/>
</dbReference>
<name>A0A0K9PUR3_ZOSMR</name>
<keyword evidence="6" id="KW-1133">Transmembrane helix</keyword>
<evidence type="ECO:0000313" key="7">
    <source>
        <dbReference type="EMBL" id="KMZ72731.1"/>
    </source>
</evidence>
<organism evidence="7 8">
    <name type="scientific">Zostera marina</name>
    <name type="common">Eelgrass</name>
    <dbReference type="NCBI Taxonomy" id="29655"/>
    <lineage>
        <taxon>Eukaryota</taxon>
        <taxon>Viridiplantae</taxon>
        <taxon>Streptophyta</taxon>
        <taxon>Embryophyta</taxon>
        <taxon>Tracheophyta</taxon>
        <taxon>Spermatophyta</taxon>
        <taxon>Magnoliopsida</taxon>
        <taxon>Liliopsida</taxon>
        <taxon>Zosteraceae</taxon>
        <taxon>Zostera</taxon>
    </lineage>
</organism>
<dbReference type="EC" id="2.1.1.-" evidence="6"/>
<keyword evidence="6" id="KW-0472">Membrane</keyword>
<evidence type="ECO:0000313" key="8">
    <source>
        <dbReference type="Proteomes" id="UP000036987"/>
    </source>
</evidence>
<sequence length="592" mass="67769">MTRSRPNGGAGKTQRCLPIFFVVGICCGFFEFGAWQMGGIKGDNLAKIVNGIANCSIKPDLYETHRRKWEIFKPCDSIYTDYTPCQDQRNRTMMIPTEENMEYYERHCPSSSDKKLNCLVPAPLGYVTPFSWPKSRDYVPKTNVQYKNLTIQNWVQLEESVFKFTGGRGTTMFPQGVDAYIEQLASVIPIADGTVRTALDINCGVADWGAYLLKRNVVAMSFAPRDSHDEAQVQFALERGLPAVIGVLGTKKLPYPSASFDMVHCSRCLIPWTSNDGMRMVEADRVLRPGGYWILSGPPINWESYDNNKILEQKLENEHRQIEEYAELLCWEKLYEKADIAVWRKKMNTSSCRNTEYGNSIRSCDSKETDNVWYRNISTCITPWTEASQKQLNKFPERLFTTPPRIISGYIQGMTEKTFGDDNILWKKHIQTYKKINAFLGTVRYRNIMDMNAGLGGFAAAIESPNSWVMNVVPTISKNDTLGIIYERGLIGIYHDWCEAFSTYPRTYDFIHAEDIFSLYKDRCEMEDILVEMDRILRPEGAVIIRDRIDVLNKVLRVTSGIRWNVRIMGGDNGGSDKIIVAVKRYWVGTWK</sequence>
<evidence type="ECO:0000256" key="1">
    <source>
        <dbReference type="ARBA" id="ARBA00004606"/>
    </source>
</evidence>
<keyword evidence="8" id="KW-1185">Reference proteome</keyword>